<gene>
    <name evidence="7" type="primary">20195085</name>
    <name evidence="6" type="ORF">HELRODRAFT_109399</name>
</gene>
<reference evidence="6 8" key="2">
    <citation type="journal article" date="2013" name="Nature">
        <title>Insights into bilaterian evolution from three spiralian genomes.</title>
        <authorList>
            <person name="Simakov O."/>
            <person name="Marletaz F."/>
            <person name="Cho S.J."/>
            <person name="Edsinger-Gonzales E."/>
            <person name="Havlak P."/>
            <person name="Hellsten U."/>
            <person name="Kuo D.H."/>
            <person name="Larsson T."/>
            <person name="Lv J."/>
            <person name="Arendt D."/>
            <person name="Savage R."/>
            <person name="Osoegawa K."/>
            <person name="de Jong P."/>
            <person name="Grimwood J."/>
            <person name="Chapman J.A."/>
            <person name="Shapiro H."/>
            <person name="Aerts A."/>
            <person name="Otillar R.P."/>
            <person name="Terry A.Y."/>
            <person name="Boore J.L."/>
            <person name="Grigoriev I.V."/>
            <person name="Lindberg D.R."/>
            <person name="Seaver E.C."/>
            <person name="Weisblat D.A."/>
            <person name="Putnam N.H."/>
            <person name="Rokhsar D.S."/>
        </authorList>
    </citation>
    <scope>NUCLEOTIDE SEQUENCE</scope>
</reference>
<dbReference type="Gene3D" id="1.20.58.160">
    <property type="match status" value="1"/>
</dbReference>
<evidence type="ECO:0000256" key="3">
    <source>
        <dbReference type="ARBA" id="ARBA00022927"/>
    </source>
</evidence>
<dbReference type="Pfam" id="PF00790">
    <property type="entry name" value="VHS"/>
    <property type="match status" value="1"/>
</dbReference>
<feature type="domain" description="VHS" evidence="4">
    <location>
        <begin position="24"/>
        <end position="157"/>
    </location>
</feature>
<dbReference type="Pfam" id="PF03127">
    <property type="entry name" value="GAT"/>
    <property type="match status" value="1"/>
</dbReference>
<dbReference type="Proteomes" id="UP000015101">
    <property type="component" value="Unassembled WGS sequence"/>
</dbReference>
<dbReference type="PROSITE" id="PS50179">
    <property type="entry name" value="VHS"/>
    <property type="match status" value="1"/>
</dbReference>
<evidence type="ECO:0000259" key="5">
    <source>
        <dbReference type="PROSITE" id="PS50909"/>
    </source>
</evidence>
<dbReference type="eggNOG" id="KOG1087">
    <property type="taxonomic scope" value="Eukaryota"/>
</dbReference>
<dbReference type="InterPro" id="IPR008942">
    <property type="entry name" value="ENTH_VHS"/>
</dbReference>
<dbReference type="EMBL" id="AMQM01002858">
    <property type="status" value="NOT_ANNOTATED_CDS"/>
    <property type="molecule type" value="Genomic_DNA"/>
</dbReference>
<dbReference type="AlphaFoldDB" id="T1EET3"/>
<organism evidence="7 8">
    <name type="scientific">Helobdella robusta</name>
    <name type="common">Californian leech</name>
    <dbReference type="NCBI Taxonomy" id="6412"/>
    <lineage>
        <taxon>Eukaryota</taxon>
        <taxon>Metazoa</taxon>
        <taxon>Spiralia</taxon>
        <taxon>Lophotrochozoa</taxon>
        <taxon>Annelida</taxon>
        <taxon>Clitellata</taxon>
        <taxon>Hirudinea</taxon>
        <taxon>Rhynchobdellida</taxon>
        <taxon>Glossiphoniidae</taxon>
        <taxon>Helobdella</taxon>
    </lineage>
</organism>
<evidence type="ECO:0008006" key="9">
    <source>
        <dbReference type="Google" id="ProtNLM"/>
    </source>
</evidence>
<dbReference type="PIRSF" id="PIRSF036948">
    <property type="entry name" value="TOM1"/>
    <property type="match status" value="1"/>
</dbReference>
<dbReference type="InterPro" id="IPR014645">
    <property type="entry name" value="TOM1"/>
</dbReference>
<dbReference type="SMART" id="SM00288">
    <property type="entry name" value="VHS"/>
    <property type="match status" value="1"/>
</dbReference>
<evidence type="ECO:0000256" key="2">
    <source>
        <dbReference type="ARBA" id="ARBA00022448"/>
    </source>
</evidence>
<dbReference type="HOGENOM" id="CLU_043812_0_0_1"/>
<dbReference type="GO" id="GO:0016020">
    <property type="term" value="C:membrane"/>
    <property type="evidence" value="ECO:0000318"/>
    <property type="project" value="GO_Central"/>
</dbReference>
<dbReference type="OMA" id="EWDSHKD"/>
<accession>T1EET3</accession>
<dbReference type="CDD" id="cd03565">
    <property type="entry name" value="VHS_Tom1_like"/>
    <property type="match status" value="1"/>
</dbReference>
<evidence type="ECO:0000256" key="1">
    <source>
        <dbReference type="ARBA" id="ARBA00007708"/>
    </source>
</evidence>
<keyword evidence="8" id="KW-1185">Reference proteome</keyword>
<dbReference type="KEGG" id="hro:HELRODRAFT_109399"/>
<dbReference type="PROSITE" id="PS50909">
    <property type="entry name" value="GAT"/>
    <property type="match status" value="1"/>
</dbReference>
<dbReference type="RefSeq" id="XP_009011847.1">
    <property type="nucleotide sequence ID" value="XM_009013599.1"/>
</dbReference>
<dbReference type="PANTHER" id="PTHR13856">
    <property type="entry name" value="VHS DOMAIN CONTAINING PROTEIN FAMILY"/>
    <property type="match status" value="1"/>
</dbReference>
<dbReference type="GO" id="GO:0043130">
    <property type="term" value="F:ubiquitin binding"/>
    <property type="evidence" value="ECO:0007669"/>
    <property type="project" value="InterPro"/>
</dbReference>
<reference evidence="7" key="3">
    <citation type="submission" date="2015-06" db="UniProtKB">
        <authorList>
            <consortium name="EnsemblMetazoa"/>
        </authorList>
    </citation>
    <scope>IDENTIFICATION</scope>
</reference>
<evidence type="ECO:0000313" key="6">
    <source>
        <dbReference type="EMBL" id="ESO10033.1"/>
    </source>
</evidence>
<dbReference type="PANTHER" id="PTHR13856:SF137">
    <property type="entry name" value="GH05942P"/>
    <property type="match status" value="1"/>
</dbReference>
<dbReference type="InterPro" id="IPR004152">
    <property type="entry name" value="GAT_dom"/>
</dbReference>
<dbReference type="SUPFAM" id="SSF48464">
    <property type="entry name" value="ENTH/VHS domain"/>
    <property type="match status" value="1"/>
</dbReference>
<keyword evidence="2" id="KW-0813">Transport</keyword>
<evidence type="ECO:0000313" key="7">
    <source>
        <dbReference type="EnsemblMetazoa" id="HelroP109399"/>
    </source>
</evidence>
<dbReference type="GO" id="GO:0005768">
    <property type="term" value="C:endosome"/>
    <property type="evidence" value="ECO:0000318"/>
    <property type="project" value="GO_Central"/>
</dbReference>
<dbReference type="GeneID" id="20195085"/>
<dbReference type="STRING" id="6412.T1EET3"/>
<sequence>MTSFLSNIIGNPFATQIGQAIERASNVTESFENWALYMEICDMINNSDDGPRDAIKAFKKLIATNEGKNDIILNQTLTVLETCVKNCGHRFHVQIANRDFLQEIVKLLTTKVMPSQILVDRMLGLLQTWADAFQGVNGLEEVSKVNKELKEKGFEFPVVDVERAPPIHTPARKTNITVDPTTLQKPHHVSATAPSAAPQLTEDISLNNGFYISASQMAKLKSELDVVIQNCKVFNELLNENTPGQEADEDWKLMEELNATCKEFHRRLVELVRRYTIENLTSDILPVNDEVTNVMLRFERYERLKKGSSNTEAATSDESQNLVCLLSNYFVDIFIF</sequence>
<dbReference type="GO" id="GO:0015031">
    <property type="term" value="P:protein transport"/>
    <property type="evidence" value="ECO:0007669"/>
    <property type="project" value="UniProtKB-KW"/>
</dbReference>
<name>T1EET3_HELRO</name>
<dbReference type="InParanoid" id="T1EET3"/>
<dbReference type="GO" id="GO:0007165">
    <property type="term" value="P:signal transduction"/>
    <property type="evidence" value="ECO:0000318"/>
    <property type="project" value="GO_Central"/>
</dbReference>
<dbReference type="EnsemblMetazoa" id="HelroT109399">
    <property type="protein sequence ID" value="HelroP109399"/>
    <property type="gene ID" value="HelroG109399"/>
</dbReference>
<dbReference type="EMBL" id="KB095905">
    <property type="protein sequence ID" value="ESO10033.1"/>
    <property type="molecule type" value="Genomic_DNA"/>
</dbReference>
<keyword evidence="3" id="KW-0653">Protein transport</keyword>
<dbReference type="GO" id="GO:0030276">
    <property type="term" value="F:clathrin binding"/>
    <property type="evidence" value="ECO:0000318"/>
    <property type="project" value="GO_Central"/>
</dbReference>
<feature type="domain" description="GAT" evidence="5">
    <location>
        <begin position="215"/>
        <end position="303"/>
    </location>
</feature>
<dbReference type="OrthoDB" id="2018246at2759"/>
<dbReference type="CDD" id="cd14233">
    <property type="entry name" value="GAT_TOM1_like"/>
    <property type="match status" value="1"/>
</dbReference>
<dbReference type="CTD" id="20195085"/>
<dbReference type="SUPFAM" id="SSF89009">
    <property type="entry name" value="GAT-like domain"/>
    <property type="match status" value="1"/>
</dbReference>
<evidence type="ECO:0000259" key="4">
    <source>
        <dbReference type="PROSITE" id="PS50179"/>
    </source>
</evidence>
<comment type="similarity">
    <text evidence="1">Belongs to the TOM1 family.</text>
</comment>
<proteinExistence type="inferred from homology"/>
<dbReference type="InterPro" id="IPR038425">
    <property type="entry name" value="GAT_sf"/>
</dbReference>
<dbReference type="FunCoup" id="T1EET3">
    <property type="interactions" value="618"/>
</dbReference>
<dbReference type="Gene3D" id="1.25.40.90">
    <property type="match status" value="1"/>
</dbReference>
<dbReference type="InterPro" id="IPR002014">
    <property type="entry name" value="VHS_dom"/>
</dbReference>
<reference evidence="8" key="1">
    <citation type="submission" date="2012-12" db="EMBL/GenBank/DDBJ databases">
        <authorList>
            <person name="Hellsten U."/>
            <person name="Grimwood J."/>
            <person name="Chapman J.A."/>
            <person name="Shapiro H."/>
            <person name="Aerts A."/>
            <person name="Otillar R.P."/>
            <person name="Terry A.Y."/>
            <person name="Boore J.L."/>
            <person name="Simakov O."/>
            <person name="Marletaz F."/>
            <person name="Cho S.-J."/>
            <person name="Edsinger-Gonzales E."/>
            <person name="Havlak P."/>
            <person name="Kuo D.-H."/>
            <person name="Larsson T."/>
            <person name="Lv J."/>
            <person name="Arendt D."/>
            <person name="Savage R."/>
            <person name="Osoegawa K."/>
            <person name="de Jong P."/>
            <person name="Lindberg D.R."/>
            <person name="Seaver E.C."/>
            <person name="Weisblat D.A."/>
            <person name="Putnam N.H."/>
            <person name="Grigoriev I.V."/>
            <person name="Rokhsar D.S."/>
        </authorList>
    </citation>
    <scope>NUCLEOTIDE SEQUENCE</scope>
</reference>
<dbReference type="GO" id="GO:0035091">
    <property type="term" value="F:phosphatidylinositol binding"/>
    <property type="evidence" value="ECO:0007669"/>
    <property type="project" value="InterPro"/>
</dbReference>
<protein>
    <recommendedName>
        <fullName evidence="9">VHS domain-containing protein</fullName>
    </recommendedName>
</protein>
<evidence type="ECO:0000313" key="8">
    <source>
        <dbReference type="Proteomes" id="UP000015101"/>
    </source>
</evidence>